<evidence type="ECO:0000313" key="2">
    <source>
        <dbReference type="Proteomes" id="UP000246316"/>
    </source>
</evidence>
<keyword evidence="2" id="KW-1185">Reference proteome</keyword>
<dbReference type="EMBL" id="MH059636">
    <property type="protein sequence ID" value="AWD90340.1"/>
    <property type="molecule type" value="Genomic_DNA"/>
</dbReference>
<dbReference type="KEGG" id="vg:65112773"/>
<organism evidence="1 2">
    <name type="scientific">Erwinia phage Cronus</name>
    <dbReference type="NCBI Taxonomy" id="2163633"/>
    <lineage>
        <taxon>Viruses</taxon>
        <taxon>Duplodnaviria</taxon>
        <taxon>Heunggongvirae</taxon>
        <taxon>Uroviricota</taxon>
        <taxon>Caudoviricetes</taxon>
        <taxon>Pantevenvirales</taxon>
        <taxon>Straboviridae</taxon>
        <taxon>Tevenvirinae</taxon>
        <taxon>Risoevirus</taxon>
        <taxon>Risoevirus cronus</taxon>
        <taxon>Roskildevirus cronus</taxon>
    </lineage>
</organism>
<dbReference type="SUPFAM" id="SSF48726">
    <property type="entry name" value="Immunoglobulin"/>
    <property type="match status" value="1"/>
</dbReference>
<dbReference type="GeneID" id="65112773"/>
<accession>A0A2S1GLT3</accession>
<dbReference type="InterPro" id="IPR036179">
    <property type="entry name" value="Ig-like_dom_sf"/>
</dbReference>
<evidence type="ECO:0000313" key="1">
    <source>
        <dbReference type="EMBL" id="AWD90340.1"/>
    </source>
</evidence>
<sequence>MAITLAISKNPATVGDAVKLTASGDGAYTNYEFKKGNTQLASSPTATFDIASVKESDAGSYTVIATLSGGDTETSDAVVLAVEEKVIPTPEGGFAYVHPLPQRDAAFIQVGWWVINEIHRAGELGLDWKSAPDPLNYKRELLTLAKMFEDYPNPEVQESRNGYVWGKDQVEAGYALS</sequence>
<dbReference type="Proteomes" id="UP000246316">
    <property type="component" value="Segment"/>
</dbReference>
<name>A0A2S1GLT3_9CAUD</name>
<dbReference type="InterPro" id="IPR013783">
    <property type="entry name" value="Ig-like_fold"/>
</dbReference>
<dbReference type="Gene3D" id="2.60.40.10">
    <property type="entry name" value="Immunoglobulins"/>
    <property type="match status" value="1"/>
</dbReference>
<reference evidence="1" key="1">
    <citation type="submission" date="2018-03" db="EMBL/GenBank/DDBJ databases">
        <title>Phage therapy in agriculture - a green tech approach to combat plant pathogenic bacteria.</title>
        <authorList>
            <person name="Carstens A.B."/>
            <person name="Djurhuus A.M."/>
            <person name="Hansen L.H."/>
        </authorList>
    </citation>
    <scope>NUCLEOTIDE SEQUENCE [LARGE SCALE GENOMIC DNA]</scope>
</reference>
<protein>
    <submittedName>
        <fullName evidence="1">Structural protein</fullName>
    </submittedName>
</protein>
<proteinExistence type="predicted"/>
<dbReference type="RefSeq" id="YP_010095139.1">
    <property type="nucleotide sequence ID" value="NC_055743.1"/>
</dbReference>